<dbReference type="InterPro" id="IPR001054">
    <property type="entry name" value="A/G_cyclase"/>
</dbReference>
<feature type="region of interest" description="Disordered" evidence="1">
    <location>
        <begin position="515"/>
        <end position="536"/>
    </location>
</feature>
<reference evidence="3 4" key="1">
    <citation type="submission" date="2023-05" db="EMBL/GenBank/DDBJ databases">
        <title>A 100% complete, gapless, phased diploid assembly of the Scenedesmus obliquus UTEX 3031 genome.</title>
        <authorList>
            <person name="Biondi T.C."/>
            <person name="Hanschen E.R."/>
            <person name="Kwon T."/>
            <person name="Eng W."/>
            <person name="Kruse C.P.S."/>
            <person name="Koehler S.I."/>
            <person name="Kunde Y."/>
            <person name="Gleasner C.D."/>
            <person name="You Mak K.T."/>
            <person name="Polle J."/>
            <person name="Hovde B.T."/>
            <person name="Starkenburg S.R."/>
        </authorList>
    </citation>
    <scope>NUCLEOTIDE SEQUENCE [LARGE SCALE GENOMIC DNA]</scope>
    <source>
        <strain evidence="3 4">DOE0152z</strain>
    </source>
</reference>
<dbReference type="EMBL" id="CP126217">
    <property type="protein sequence ID" value="WIA18685.1"/>
    <property type="molecule type" value="Genomic_DNA"/>
</dbReference>
<name>A0ABY8UBC0_TETOB</name>
<feature type="compositionally biased region" description="Low complexity" evidence="1">
    <location>
        <begin position="675"/>
        <end position="695"/>
    </location>
</feature>
<sequence>MADNPQLSGAWPAGLVLPRLQRLDVRGTSLSACQDDADALASSCSLAPQFSFSPSAIEHDMPGQEGLQCQQLLLHNGSKLPDSEAHTGLWWWLLNDDLAYSSTVSCTPHFFNAAGCTCEWEGQQLVPPPKSAAMAVEKGAASRAAPWTCAWPGGMTPAAAQVAVVRMNVRIAAGVVTPWVGVFLAWSLYKRYRWWSQRAQRRRAMAEAAAVAGGGMTMGAKRSRFPGTPSIALAKGRGVLAVNDVLVTWVVTDVEGSTQLWEWDTEVMGEAVELHNSVLRGVLEEHGGHEVRTDGDSFTLAFHDAADAVAFCIKAQEQLLEVDWPAKLLEHPYCAPVHLGAACAAKDPSYKSGAAVLDVPGGGLLRDQGPLLMAGLRVRMGINTGVPDDIFVHDLTQHVEYRGEEYALTDDIAGMAAGGQILMGPKTFQRWNRIFSQAPDDLEAAEEYRVQNSGESARLDWHEGSVTCRPGSATSMSRSRSMTQSRVGFLDRSRSSFVDRGRDFAGAIANKLWKQSSGADGMHDNSSGEAGGSMEDSVHSVCEVTKGGDMLLVFASPEAAASFSIGPGQVTINGLQDSLLKPAVMPGQRQNRPNVGVGGITFAISTAAGAGAGEGAKSVNFTTALQQEHAGPGGYSLASMLQRRSSLTPKWQPHKAGSRRESTEIEDSASPSYRSTQSPNSSSCASPASARTSAAHIPGNSRAPGQQVPASPRAIARTSRPLGEAAEEDPGMYDHHAVHFLEVQSPVVREGSAFSHTSLRDWQIKAGRSDSYAQGSRSSVWQFIGRAASAAGQILGASRGDSFGGSIEDYDTHYGKQSFASRMRSPTMRKRGSFSAALPLSSMQDQVMPEVDAAGFRTSKAVLIDLGFYQWRPDGSAQAAAGASVEAATQAAAQQAAQGGLLHLVQVQSQRLAPRMLLFDWPLKACEGEDALLQQLLPGFLDAPGASSLSFPVMRELLEELGAPAPAKPNVALAFVSPAGLKEVQAALGSEVAQACRSIFTSVVREVLLALGGYESKEVDGQVMATFHGPRQAVEWALALQCALLQVGLP</sequence>
<feature type="compositionally biased region" description="Polar residues" evidence="1">
    <location>
        <begin position="515"/>
        <end position="528"/>
    </location>
</feature>
<feature type="domain" description="Guanylate cyclase" evidence="2">
    <location>
        <begin position="247"/>
        <end position="432"/>
    </location>
</feature>
<dbReference type="Gene3D" id="3.30.70.1230">
    <property type="entry name" value="Nucleotide cyclase"/>
    <property type="match status" value="2"/>
</dbReference>
<dbReference type="InterPro" id="IPR029787">
    <property type="entry name" value="Nucleotide_cyclase"/>
</dbReference>
<accession>A0ABY8UBC0</accession>
<evidence type="ECO:0000256" key="1">
    <source>
        <dbReference type="SAM" id="MobiDB-lite"/>
    </source>
</evidence>
<dbReference type="PANTHER" id="PTHR43081">
    <property type="entry name" value="ADENYLATE CYCLASE, TERMINAL-DIFFERENTIATION SPECIFIC-RELATED"/>
    <property type="match status" value="1"/>
</dbReference>
<evidence type="ECO:0000313" key="4">
    <source>
        <dbReference type="Proteomes" id="UP001244341"/>
    </source>
</evidence>
<evidence type="ECO:0000259" key="2">
    <source>
        <dbReference type="Pfam" id="PF00211"/>
    </source>
</evidence>
<gene>
    <name evidence="3" type="ORF">OEZ85_003388</name>
</gene>
<dbReference type="PANTHER" id="PTHR43081:SF1">
    <property type="entry name" value="ADENYLATE CYCLASE, TERMINAL-DIFFERENTIATION SPECIFIC"/>
    <property type="match status" value="1"/>
</dbReference>
<dbReference type="SUPFAM" id="SSF55073">
    <property type="entry name" value="Nucleotide cyclase"/>
    <property type="match status" value="2"/>
</dbReference>
<evidence type="ECO:0000313" key="3">
    <source>
        <dbReference type="EMBL" id="WIA18685.1"/>
    </source>
</evidence>
<keyword evidence="4" id="KW-1185">Reference proteome</keyword>
<proteinExistence type="predicted"/>
<dbReference type="Proteomes" id="UP001244341">
    <property type="component" value="Chromosome 10b"/>
</dbReference>
<dbReference type="Pfam" id="PF00211">
    <property type="entry name" value="Guanylate_cyc"/>
    <property type="match status" value="1"/>
</dbReference>
<organism evidence="3 4">
    <name type="scientific">Tetradesmus obliquus</name>
    <name type="common">Green alga</name>
    <name type="synonym">Acutodesmus obliquus</name>
    <dbReference type="NCBI Taxonomy" id="3088"/>
    <lineage>
        <taxon>Eukaryota</taxon>
        <taxon>Viridiplantae</taxon>
        <taxon>Chlorophyta</taxon>
        <taxon>core chlorophytes</taxon>
        <taxon>Chlorophyceae</taxon>
        <taxon>CS clade</taxon>
        <taxon>Sphaeropleales</taxon>
        <taxon>Scenedesmaceae</taxon>
        <taxon>Tetradesmus</taxon>
    </lineage>
</organism>
<feature type="region of interest" description="Disordered" evidence="1">
    <location>
        <begin position="646"/>
        <end position="714"/>
    </location>
</feature>
<dbReference type="InterPro" id="IPR050697">
    <property type="entry name" value="Adenylyl/Guanylyl_Cyclase_3/4"/>
</dbReference>
<protein>
    <recommendedName>
        <fullName evidence="2">Guanylate cyclase domain-containing protein</fullName>
    </recommendedName>
</protein>